<gene>
    <name evidence="1" type="ORF">DPM19_09320</name>
</gene>
<proteinExistence type="predicted"/>
<dbReference type="Proteomes" id="UP000251891">
    <property type="component" value="Unassembled WGS sequence"/>
</dbReference>
<reference evidence="1 2" key="1">
    <citation type="submission" date="2018-06" db="EMBL/GenBank/DDBJ databases">
        <title>Actinomadura craniellae sp. nov. isolated from marine sponge Craniella sp.</title>
        <authorList>
            <person name="Li L."/>
            <person name="Xu Q.H."/>
            <person name="Lin H.W."/>
            <person name="Lu Y.H."/>
        </authorList>
    </citation>
    <scope>NUCLEOTIDE SEQUENCE [LARGE SCALE GENOMIC DNA]</scope>
    <source>
        <strain evidence="1 2">LHW63021</strain>
    </source>
</reference>
<evidence type="ECO:0000313" key="1">
    <source>
        <dbReference type="EMBL" id="RAY15938.1"/>
    </source>
</evidence>
<dbReference type="EMBL" id="QLYX01000003">
    <property type="protein sequence ID" value="RAY15938.1"/>
    <property type="molecule type" value="Genomic_DNA"/>
</dbReference>
<dbReference type="Pfam" id="PF13671">
    <property type="entry name" value="AAA_33"/>
    <property type="match status" value="1"/>
</dbReference>
<name>A0A365HAA6_9ACTN</name>
<accession>A0A365HAA6</accession>
<protein>
    <submittedName>
        <fullName evidence="1">ATP-binding protein</fullName>
    </submittedName>
</protein>
<keyword evidence="1" id="KW-0547">Nucleotide-binding</keyword>
<sequence>MLVVAGLAGSGKTETGKLLSGLTGWALLDKDTLTRPLVESLLLRLAGDPHDRHSPVYAEGVRPLEYSCLMKAGWENLACGTSVILSAPFIREVNDAAWIRRTRRRCQRFGVELRVVWVASDADTMRMRLVSRGAERDMWKLANWDDYLSDVDPEMLPSCPHFVIDNRIDAQFPLADQVASLVRSLEVRACAE</sequence>
<dbReference type="Gene3D" id="3.40.50.300">
    <property type="entry name" value="P-loop containing nucleotide triphosphate hydrolases"/>
    <property type="match status" value="1"/>
</dbReference>
<organism evidence="1 2">
    <name type="scientific">Actinomadura craniellae</name>
    <dbReference type="NCBI Taxonomy" id="2231787"/>
    <lineage>
        <taxon>Bacteria</taxon>
        <taxon>Bacillati</taxon>
        <taxon>Actinomycetota</taxon>
        <taxon>Actinomycetes</taxon>
        <taxon>Streptosporangiales</taxon>
        <taxon>Thermomonosporaceae</taxon>
        <taxon>Actinomadura</taxon>
    </lineage>
</organism>
<evidence type="ECO:0000313" key="2">
    <source>
        <dbReference type="Proteomes" id="UP000251891"/>
    </source>
</evidence>
<dbReference type="SUPFAM" id="SSF52540">
    <property type="entry name" value="P-loop containing nucleoside triphosphate hydrolases"/>
    <property type="match status" value="1"/>
</dbReference>
<comment type="caution">
    <text evidence="1">The sequence shown here is derived from an EMBL/GenBank/DDBJ whole genome shotgun (WGS) entry which is preliminary data.</text>
</comment>
<keyword evidence="1" id="KW-0067">ATP-binding</keyword>
<dbReference type="GO" id="GO:0005524">
    <property type="term" value="F:ATP binding"/>
    <property type="evidence" value="ECO:0007669"/>
    <property type="project" value="UniProtKB-KW"/>
</dbReference>
<dbReference type="InterPro" id="IPR027417">
    <property type="entry name" value="P-loop_NTPase"/>
</dbReference>
<dbReference type="OrthoDB" id="198115at2"/>
<keyword evidence="2" id="KW-1185">Reference proteome</keyword>
<dbReference type="AlphaFoldDB" id="A0A365HAA6"/>